<dbReference type="Pfam" id="PF13335">
    <property type="entry name" value="Mg_chelatase_C"/>
    <property type="match status" value="1"/>
</dbReference>
<gene>
    <name evidence="3" type="ORF">FRC54_05830</name>
</gene>
<dbReference type="InterPro" id="IPR020568">
    <property type="entry name" value="Ribosomal_Su5_D2-typ_SF"/>
</dbReference>
<dbReference type="InterPro" id="IPR000523">
    <property type="entry name" value="Mg_chelatse_chII-like_cat_dom"/>
</dbReference>
<protein>
    <submittedName>
        <fullName evidence="3">YifB family Mg chelatase-like AAA ATPase</fullName>
    </submittedName>
</protein>
<dbReference type="PANTHER" id="PTHR32039:SF7">
    <property type="entry name" value="COMPETENCE PROTEIN COMM"/>
    <property type="match status" value="1"/>
</dbReference>
<dbReference type="SUPFAM" id="SSF54211">
    <property type="entry name" value="Ribosomal protein S5 domain 2-like"/>
    <property type="match status" value="1"/>
</dbReference>
<dbReference type="Proteomes" id="UP000460257">
    <property type="component" value="Unassembled WGS sequence"/>
</dbReference>
<dbReference type="Gene3D" id="3.40.50.300">
    <property type="entry name" value="P-loop containing nucleotide triphosphate hydrolases"/>
    <property type="match status" value="1"/>
</dbReference>
<keyword evidence="4" id="KW-1185">Reference proteome</keyword>
<name>A0A6N7J079_9FIRM</name>
<accession>A0A6N7J079</accession>
<dbReference type="InterPro" id="IPR027417">
    <property type="entry name" value="P-loop_NTPase"/>
</dbReference>
<dbReference type="InterPro" id="IPR004482">
    <property type="entry name" value="Mg_chelat-rel"/>
</dbReference>
<dbReference type="PANTHER" id="PTHR32039">
    <property type="entry name" value="MAGNESIUM-CHELATASE SUBUNIT CHLI"/>
    <property type="match status" value="1"/>
</dbReference>
<dbReference type="Pfam" id="PF01078">
    <property type="entry name" value="Mg_chelatase"/>
    <property type="match status" value="1"/>
</dbReference>
<evidence type="ECO:0000313" key="3">
    <source>
        <dbReference type="EMBL" id="MQN01435.1"/>
    </source>
</evidence>
<dbReference type="EMBL" id="VOGC01000006">
    <property type="protein sequence ID" value="MQN01435.1"/>
    <property type="molecule type" value="Genomic_DNA"/>
</dbReference>
<dbReference type="AlphaFoldDB" id="A0A6N7J079"/>
<evidence type="ECO:0000259" key="1">
    <source>
        <dbReference type="Pfam" id="PF01078"/>
    </source>
</evidence>
<dbReference type="NCBIfam" id="TIGR00368">
    <property type="entry name" value="YifB family Mg chelatase-like AAA ATPase"/>
    <property type="match status" value="1"/>
</dbReference>
<dbReference type="SUPFAM" id="SSF52540">
    <property type="entry name" value="P-loop containing nucleoside triphosphate hydrolases"/>
    <property type="match status" value="1"/>
</dbReference>
<dbReference type="PRINTS" id="PR00830">
    <property type="entry name" value="ENDOLAPTASE"/>
</dbReference>
<evidence type="ECO:0000259" key="2">
    <source>
        <dbReference type="Pfam" id="PF13335"/>
    </source>
</evidence>
<dbReference type="GO" id="GO:0005524">
    <property type="term" value="F:ATP binding"/>
    <property type="evidence" value="ECO:0007669"/>
    <property type="project" value="InterPro"/>
</dbReference>
<comment type="caution">
    <text evidence="3">The sequence shown here is derived from an EMBL/GenBank/DDBJ whole genome shotgun (WGS) entry which is preliminary data.</text>
</comment>
<dbReference type="Pfam" id="PF13541">
    <property type="entry name" value="ChlI"/>
    <property type="match status" value="1"/>
</dbReference>
<sequence length="509" mass="56320">MFSQIKSGTLHGLDAAVVTVEADVSEGLPVFDMVGTLATEVRESRERVRTVLKLIGVPLPARRITVNISPADQKKSGSGFDLPVACSVLLAMGYFKSDSFDDTFVLGELRLSGEILPVRGVLPMLLAAKEKGLTKCIIPKENLGEAALVPGIRATGVSSIEELIEFIKRGTLPKPLIPSPEDSSSDEYEYMDFKDLHGQKAPRRACEIAAAGMHNLLLYGPPGAGKSMAARCLPSILPPLSDSEKLELMKIYSISGKNNFSYQNIKSPFRSPHHTVTAIAMSGGGSNVTPGEVTMAHNGVLFLDELPEFKRDVLEVLRQPLEEGKINVVRNRYQEEYPADFLFAAAMNPCRCGYYPSARCTCSVSSIRSYLSKISQPLLDRFDLCVEAKKVLITDLFGESEDEDSDSIRKRVIEASMIQKERYSLCSYNYNSQVPSSDIEEYCRLSASVKEFVKEMFENMDLTARGYYRILKVSRTIADLSGIKDVGKDHIAEACFFRSLDRRFWEAAL</sequence>
<organism evidence="3 4">
    <name type="scientific">Candidatus Weimeria bifida</name>
    <dbReference type="NCBI Taxonomy" id="2599074"/>
    <lineage>
        <taxon>Bacteria</taxon>
        <taxon>Bacillati</taxon>
        <taxon>Bacillota</taxon>
        <taxon>Clostridia</taxon>
        <taxon>Lachnospirales</taxon>
        <taxon>Lachnospiraceae</taxon>
        <taxon>Candidatus Weimeria</taxon>
    </lineage>
</organism>
<dbReference type="InterPro" id="IPR045006">
    <property type="entry name" value="CHLI-like"/>
</dbReference>
<proteinExistence type="predicted"/>
<dbReference type="InterPro" id="IPR025158">
    <property type="entry name" value="Mg_chelat-rel_C"/>
</dbReference>
<feature type="domain" description="Mg chelatase-related protein C-terminal" evidence="2">
    <location>
        <begin position="403"/>
        <end position="498"/>
    </location>
</feature>
<evidence type="ECO:0000313" key="4">
    <source>
        <dbReference type="Proteomes" id="UP000460257"/>
    </source>
</evidence>
<feature type="domain" description="Magnesium chelatase ChlI-like catalytic" evidence="1">
    <location>
        <begin position="192"/>
        <end position="391"/>
    </location>
</feature>
<dbReference type="Gene3D" id="3.30.230.10">
    <property type="match status" value="1"/>
</dbReference>
<reference evidence="3" key="1">
    <citation type="journal article" date="2020" name="Appl. Environ. Microbiol.">
        <title>Medium-Chain Fatty Acid Synthesis by 'Candidatus Weimeria bifida' gen. nov., sp. nov., and 'Candidatus Pseudoramibacter fermentans' sp. nov.</title>
        <authorList>
            <person name="Scarborough M.J."/>
            <person name="Myers K.S."/>
            <person name="Donohue T.J."/>
            <person name="Noguera D.R."/>
        </authorList>
    </citation>
    <scope>NUCLEOTIDE SEQUENCE</scope>
    <source>
        <strain evidence="3">LCO1.1</strain>
    </source>
</reference>
<dbReference type="InterPro" id="IPR014721">
    <property type="entry name" value="Ribsml_uS5_D2-typ_fold_subgr"/>
</dbReference>